<name>A0A166A607_9AGAM</name>
<accession>A0A166A607</accession>
<gene>
    <name evidence="1" type="ORF">SISSUDRAFT_1131444</name>
</gene>
<keyword evidence="2" id="KW-1185">Reference proteome</keyword>
<protein>
    <submittedName>
        <fullName evidence="1">Uncharacterized protein</fullName>
    </submittedName>
</protein>
<dbReference type="EMBL" id="KV428157">
    <property type="protein sequence ID" value="KZT34994.1"/>
    <property type="molecule type" value="Genomic_DNA"/>
</dbReference>
<organism evidence="1 2">
    <name type="scientific">Sistotremastrum suecicum HHB10207 ss-3</name>
    <dbReference type="NCBI Taxonomy" id="1314776"/>
    <lineage>
        <taxon>Eukaryota</taxon>
        <taxon>Fungi</taxon>
        <taxon>Dikarya</taxon>
        <taxon>Basidiomycota</taxon>
        <taxon>Agaricomycotina</taxon>
        <taxon>Agaricomycetes</taxon>
        <taxon>Sistotremastrales</taxon>
        <taxon>Sistotremastraceae</taxon>
        <taxon>Sistotremastrum</taxon>
    </lineage>
</organism>
<sequence>MSSSVFFLLSISKPAKPISSLPACGHSIKDQDLSQMLESQPKAHIYTSDRPPTLIYMLSKSTLIAVLLSVLTLTSALPTPDSEKRTSPDIEPSVVYKRSTPDIEPLVVYKRSTPDIEPLVVYKRNEPDIEPLVVYKRSEPDIEPLVVY</sequence>
<dbReference type="AlphaFoldDB" id="A0A166A607"/>
<dbReference type="Proteomes" id="UP000076798">
    <property type="component" value="Unassembled WGS sequence"/>
</dbReference>
<proteinExistence type="predicted"/>
<evidence type="ECO:0000313" key="1">
    <source>
        <dbReference type="EMBL" id="KZT34994.1"/>
    </source>
</evidence>
<reference evidence="1 2" key="1">
    <citation type="journal article" date="2016" name="Mol. Biol. Evol.">
        <title>Comparative Genomics of Early-Diverging Mushroom-Forming Fungi Provides Insights into the Origins of Lignocellulose Decay Capabilities.</title>
        <authorList>
            <person name="Nagy L.G."/>
            <person name="Riley R."/>
            <person name="Tritt A."/>
            <person name="Adam C."/>
            <person name="Daum C."/>
            <person name="Floudas D."/>
            <person name="Sun H."/>
            <person name="Yadav J.S."/>
            <person name="Pangilinan J."/>
            <person name="Larsson K.H."/>
            <person name="Matsuura K."/>
            <person name="Barry K."/>
            <person name="Labutti K."/>
            <person name="Kuo R."/>
            <person name="Ohm R.A."/>
            <person name="Bhattacharya S.S."/>
            <person name="Shirouzu T."/>
            <person name="Yoshinaga Y."/>
            <person name="Martin F.M."/>
            <person name="Grigoriev I.V."/>
            <person name="Hibbett D.S."/>
        </authorList>
    </citation>
    <scope>NUCLEOTIDE SEQUENCE [LARGE SCALE GENOMIC DNA]</scope>
    <source>
        <strain evidence="1 2">HHB10207 ss-3</strain>
    </source>
</reference>
<evidence type="ECO:0000313" key="2">
    <source>
        <dbReference type="Proteomes" id="UP000076798"/>
    </source>
</evidence>